<keyword evidence="1" id="KW-1133">Transmembrane helix</keyword>
<dbReference type="Proteomes" id="UP000422569">
    <property type="component" value="Chromosome"/>
</dbReference>
<dbReference type="EMBL" id="CP044331">
    <property type="protein sequence ID" value="QGM99680.1"/>
    <property type="molecule type" value="Genomic_DNA"/>
</dbReference>
<gene>
    <name evidence="2" type="ORF">F7D14_12260</name>
</gene>
<evidence type="ECO:0000313" key="2">
    <source>
        <dbReference type="EMBL" id="QGM99680.1"/>
    </source>
</evidence>
<feature type="transmembrane region" description="Helical" evidence="1">
    <location>
        <begin position="97"/>
        <end position="117"/>
    </location>
</feature>
<sequence>MDAERIRFLYRTEQGRIDRATWRRGAGALAWVIAPFALIWLFLSPYTAHDLARDPFFVPMTAVAYAFVLLYSFVILLVAVCYVNLSAKRFRDIGWEWPVALAGLAPLIALIDGATRWLQPRVAEVMPIYWVWGVDAALVGVIGWTVYELGFRESGKV</sequence>
<organism evidence="2 3">
    <name type="scientific">Methylocystis parvus</name>
    <dbReference type="NCBI Taxonomy" id="134"/>
    <lineage>
        <taxon>Bacteria</taxon>
        <taxon>Pseudomonadati</taxon>
        <taxon>Pseudomonadota</taxon>
        <taxon>Alphaproteobacteria</taxon>
        <taxon>Hyphomicrobiales</taxon>
        <taxon>Methylocystaceae</taxon>
        <taxon>Methylocystis</taxon>
    </lineage>
</organism>
<feature type="transmembrane region" description="Helical" evidence="1">
    <location>
        <begin position="21"/>
        <end position="43"/>
    </location>
</feature>
<dbReference type="KEGG" id="mpar:F7D14_12260"/>
<name>A0A6B8MG74_9HYPH</name>
<keyword evidence="1" id="KW-0812">Transmembrane</keyword>
<feature type="transmembrane region" description="Helical" evidence="1">
    <location>
        <begin position="129"/>
        <end position="147"/>
    </location>
</feature>
<protein>
    <recommendedName>
        <fullName evidence="4">DUF805 domain-containing protein</fullName>
    </recommendedName>
</protein>
<proteinExistence type="predicted"/>
<evidence type="ECO:0000313" key="3">
    <source>
        <dbReference type="Proteomes" id="UP000422569"/>
    </source>
</evidence>
<dbReference type="AlphaFoldDB" id="A0A6B8MG74"/>
<keyword evidence="1" id="KW-0472">Membrane</keyword>
<reference evidence="2 3" key="1">
    <citation type="submission" date="2019-09" db="EMBL/GenBank/DDBJ databases">
        <title>Isolation and complete genome sequencing of Methylocystis species.</title>
        <authorList>
            <person name="Rumah B.L."/>
            <person name="Stead C.E."/>
            <person name="Stevens B.C."/>
            <person name="Minton N.P."/>
            <person name="Grosse-Honebrink A."/>
            <person name="Zhang Y."/>
        </authorList>
    </citation>
    <scope>NUCLEOTIDE SEQUENCE [LARGE SCALE GENOMIC DNA]</scope>
    <source>
        <strain evidence="2 3">BRCS2</strain>
    </source>
</reference>
<accession>A0A6B8MG74</accession>
<keyword evidence="3" id="KW-1185">Reference proteome</keyword>
<evidence type="ECO:0008006" key="4">
    <source>
        <dbReference type="Google" id="ProtNLM"/>
    </source>
</evidence>
<feature type="transmembrane region" description="Helical" evidence="1">
    <location>
        <begin position="63"/>
        <end position="85"/>
    </location>
</feature>
<evidence type="ECO:0000256" key="1">
    <source>
        <dbReference type="SAM" id="Phobius"/>
    </source>
</evidence>